<protein>
    <submittedName>
        <fullName evidence="2">Uncharacterized protein</fullName>
    </submittedName>
</protein>
<evidence type="ECO:0000313" key="2">
    <source>
        <dbReference type="EMBL" id="TNN52092.1"/>
    </source>
</evidence>
<keyword evidence="3" id="KW-1185">Reference proteome</keyword>
<feature type="region of interest" description="Disordered" evidence="1">
    <location>
        <begin position="41"/>
        <end position="66"/>
    </location>
</feature>
<comment type="caution">
    <text evidence="2">The sequence shown here is derived from an EMBL/GenBank/DDBJ whole genome shotgun (WGS) entry which is preliminary data.</text>
</comment>
<evidence type="ECO:0000313" key="3">
    <source>
        <dbReference type="Proteomes" id="UP000314294"/>
    </source>
</evidence>
<name>A0A4Z2GHE7_9TELE</name>
<proteinExistence type="predicted"/>
<gene>
    <name evidence="2" type="ORF">EYF80_037700</name>
</gene>
<dbReference type="AlphaFoldDB" id="A0A4Z2GHE7"/>
<organism evidence="2 3">
    <name type="scientific">Liparis tanakae</name>
    <name type="common">Tanaka's snailfish</name>
    <dbReference type="NCBI Taxonomy" id="230148"/>
    <lineage>
        <taxon>Eukaryota</taxon>
        <taxon>Metazoa</taxon>
        <taxon>Chordata</taxon>
        <taxon>Craniata</taxon>
        <taxon>Vertebrata</taxon>
        <taxon>Euteleostomi</taxon>
        <taxon>Actinopterygii</taxon>
        <taxon>Neopterygii</taxon>
        <taxon>Teleostei</taxon>
        <taxon>Neoteleostei</taxon>
        <taxon>Acanthomorphata</taxon>
        <taxon>Eupercaria</taxon>
        <taxon>Perciformes</taxon>
        <taxon>Cottioidei</taxon>
        <taxon>Cottales</taxon>
        <taxon>Liparidae</taxon>
        <taxon>Liparis</taxon>
    </lineage>
</organism>
<dbReference type="EMBL" id="SRLO01000559">
    <property type="protein sequence ID" value="TNN52092.1"/>
    <property type="molecule type" value="Genomic_DNA"/>
</dbReference>
<evidence type="ECO:0000256" key="1">
    <source>
        <dbReference type="SAM" id="MobiDB-lite"/>
    </source>
</evidence>
<sequence>MTVEIGVTGTAEQRRDFAFKSPESLRPRTFLFDLNEEITVEGDSGPGKNAAEDEGKVDVGVSDWLE</sequence>
<dbReference type="Proteomes" id="UP000314294">
    <property type="component" value="Unassembled WGS sequence"/>
</dbReference>
<accession>A0A4Z2GHE7</accession>
<reference evidence="2 3" key="1">
    <citation type="submission" date="2019-03" db="EMBL/GenBank/DDBJ databases">
        <title>First draft genome of Liparis tanakae, snailfish: a comprehensive survey of snailfish specific genes.</title>
        <authorList>
            <person name="Kim W."/>
            <person name="Song I."/>
            <person name="Jeong J.-H."/>
            <person name="Kim D."/>
            <person name="Kim S."/>
            <person name="Ryu S."/>
            <person name="Song J.Y."/>
            <person name="Lee S.K."/>
        </authorList>
    </citation>
    <scope>NUCLEOTIDE SEQUENCE [LARGE SCALE GENOMIC DNA]</scope>
    <source>
        <tissue evidence="2">Muscle</tissue>
    </source>
</reference>